<keyword evidence="1" id="KW-0175">Coiled coil</keyword>
<feature type="coiled-coil region" evidence="1">
    <location>
        <begin position="74"/>
        <end position="214"/>
    </location>
</feature>
<evidence type="ECO:0000313" key="3">
    <source>
        <dbReference type="EMBL" id="CAG8669762.1"/>
    </source>
</evidence>
<comment type="caution">
    <text evidence="3">The sequence shown here is derived from an EMBL/GenBank/DDBJ whole genome shotgun (WGS) entry which is preliminary data.</text>
</comment>
<name>A0A9N9HFE7_FUNMO</name>
<organism evidence="3 4">
    <name type="scientific">Funneliformis mosseae</name>
    <name type="common">Endomycorrhizal fungus</name>
    <name type="synonym">Glomus mosseae</name>
    <dbReference type="NCBI Taxonomy" id="27381"/>
    <lineage>
        <taxon>Eukaryota</taxon>
        <taxon>Fungi</taxon>
        <taxon>Fungi incertae sedis</taxon>
        <taxon>Mucoromycota</taxon>
        <taxon>Glomeromycotina</taxon>
        <taxon>Glomeromycetes</taxon>
        <taxon>Glomerales</taxon>
        <taxon>Glomeraceae</taxon>
        <taxon>Funneliformis</taxon>
    </lineage>
</organism>
<dbReference type="EMBL" id="CAJVPP010005780">
    <property type="protein sequence ID" value="CAG8669762.1"/>
    <property type="molecule type" value="Genomic_DNA"/>
</dbReference>
<evidence type="ECO:0000256" key="2">
    <source>
        <dbReference type="SAM" id="MobiDB-lite"/>
    </source>
</evidence>
<accession>A0A9N9HFE7</accession>
<evidence type="ECO:0000256" key="1">
    <source>
        <dbReference type="SAM" id="Coils"/>
    </source>
</evidence>
<dbReference type="AlphaFoldDB" id="A0A9N9HFE7"/>
<keyword evidence="4" id="KW-1185">Reference proteome</keyword>
<gene>
    <name evidence="3" type="ORF">FMOSSE_LOCUS12346</name>
</gene>
<evidence type="ECO:0000313" key="4">
    <source>
        <dbReference type="Proteomes" id="UP000789375"/>
    </source>
</evidence>
<proteinExistence type="predicted"/>
<reference evidence="3" key="1">
    <citation type="submission" date="2021-06" db="EMBL/GenBank/DDBJ databases">
        <authorList>
            <person name="Kallberg Y."/>
            <person name="Tangrot J."/>
            <person name="Rosling A."/>
        </authorList>
    </citation>
    <scope>NUCLEOTIDE SEQUENCE</scope>
    <source>
        <strain evidence="3">87-6 pot B 2015</strain>
    </source>
</reference>
<dbReference type="Proteomes" id="UP000789375">
    <property type="component" value="Unassembled WGS sequence"/>
</dbReference>
<sequence length="487" mass="56579">MTQSQPEENDNNSDSMLDIQPTGQSNDNDSKVPKNFDISNDDNFKNNINGHSFAHTKPEYDNKLAVNLDNSYSLEENFNKIVAENEELKKQLNEQRLKFHELKNQLEQNEHSNVYNSEQKVAFEKDIKNLNDQLQEKSEAFEKQRDKIKKLEKKNEQNNLEITKQKKTFEEQLKSLNKKLQATNETLEEKNNEIKDLEQKNIELKDEASKYQSALGTATNLRLSDNDENNSVTLKNDILSLQDSLEDYITKCKEQKPLIRAVLQRYVIERIIVYAQEYFGNLKNHGNRPHGIEANLLARANDLIKLTEYFAKGRTGTDDTTKVLPIKLRQQIFGALGNRGFNDMMINNGKEILPHLFINNYHPILNKDIGRHRIIKDPKKKQEIEDMAAGIIQKVINLFFFRTKTQEPVVEIVWVNPDDKIDPDYIEGKWEDDEIDDFVVDICYFPIISQEFNNESKRHIYTPARIFPKPKKSSSIITTFINIATGN</sequence>
<protein>
    <submittedName>
        <fullName evidence="3">11341_t:CDS:1</fullName>
    </submittedName>
</protein>
<feature type="region of interest" description="Disordered" evidence="2">
    <location>
        <begin position="1"/>
        <end position="43"/>
    </location>
</feature>